<organism evidence="3 4">
    <name type="scientific">Solanum verrucosum</name>
    <dbReference type="NCBI Taxonomy" id="315347"/>
    <lineage>
        <taxon>Eukaryota</taxon>
        <taxon>Viridiplantae</taxon>
        <taxon>Streptophyta</taxon>
        <taxon>Embryophyta</taxon>
        <taxon>Tracheophyta</taxon>
        <taxon>Spermatophyta</taxon>
        <taxon>Magnoliopsida</taxon>
        <taxon>eudicotyledons</taxon>
        <taxon>Gunneridae</taxon>
        <taxon>Pentapetalae</taxon>
        <taxon>asterids</taxon>
        <taxon>lamiids</taxon>
        <taxon>Solanales</taxon>
        <taxon>Solanaceae</taxon>
        <taxon>Solanoideae</taxon>
        <taxon>Solaneae</taxon>
        <taxon>Solanum</taxon>
    </lineage>
</organism>
<dbReference type="Proteomes" id="UP001234989">
    <property type="component" value="Chromosome 1"/>
</dbReference>
<reference evidence="3" key="1">
    <citation type="submission" date="2023-08" db="EMBL/GenBank/DDBJ databases">
        <title>A de novo genome assembly of Solanum verrucosum Schlechtendal, a Mexican diploid species geographically isolated from the other diploid A-genome species in potato relatives.</title>
        <authorList>
            <person name="Hosaka K."/>
        </authorList>
    </citation>
    <scope>NUCLEOTIDE SEQUENCE</scope>
    <source>
        <tissue evidence="3">Young leaves</tissue>
    </source>
</reference>
<evidence type="ECO:0000256" key="1">
    <source>
        <dbReference type="SAM" id="Phobius"/>
    </source>
</evidence>
<dbReference type="Pfam" id="PF17921">
    <property type="entry name" value="Integrase_H2C2"/>
    <property type="match status" value="1"/>
</dbReference>
<feature type="transmembrane region" description="Helical" evidence="1">
    <location>
        <begin position="44"/>
        <end position="65"/>
    </location>
</feature>
<dbReference type="Gene3D" id="2.40.70.10">
    <property type="entry name" value="Acid Proteases"/>
    <property type="match status" value="1"/>
</dbReference>
<evidence type="ECO:0000313" key="3">
    <source>
        <dbReference type="EMBL" id="WMV07686.1"/>
    </source>
</evidence>
<gene>
    <name evidence="3" type="ORF">MTR67_001071</name>
</gene>
<dbReference type="CDD" id="cd00303">
    <property type="entry name" value="retropepsin_like"/>
    <property type="match status" value="1"/>
</dbReference>
<evidence type="ECO:0000313" key="4">
    <source>
        <dbReference type="Proteomes" id="UP001234989"/>
    </source>
</evidence>
<dbReference type="InterPro" id="IPR021109">
    <property type="entry name" value="Peptidase_aspartic_dom_sf"/>
</dbReference>
<keyword evidence="1" id="KW-1133">Transmembrane helix</keyword>
<dbReference type="InterPro" id="IPR041588">
    <property type="entry name" value="Integrase_H2C2"/>
</dbReference>
<dbReference type="Gene3D" id="1.10.340.70">
    <property type="match status" value="1"/>
</dbReference>
<feature type="domain" description="Integrase zinc-binding" evidence="2">
    <location>
        <begin position="262"/>
        <end position="300"/>
    </location>
</feature>
<dbReference type="InterPro" id="IPR043502">
    <property type="entry name" value="DNA/RNA_pol_sf"/>
</dbReference>
<dbReference type="AlphaFoldDB" id="A0AAF0T763"/>
<accession>A0AAF0T763</accession>
<keyword evidence="4" id="KW-1185">Reference proteome</keyword>
<keyword evidence="1" id="KW-0812">Transmembrane</keyword>
<sequence>MVSNPKPQGGNSGEDFRCLLAQDSTHDHKGSLDDVTGMLKVFHLYLYALLDIVSMLAFVTPYVSIRFDVGPKILSNPFHISTHVGDSIVAKIVYRNCPFFVSHRVTHVDLVDLDMLDFDVILRMDWIYECYASIECRTQLVNFKAKFRKCDFWLRFVTFLGHIVSDEGIGLACVLMQHRKVTTYASRKLKMDEKNYPTHDLDLVPVVLLYVEGDKKELARDIHRLARLGIHLVDSKEVDLKKLVSKEAIEAFSQARYSAVLYQGTTKMYHGLWEVYWWNEMKKDIVEFMAKCLNCQQVKVEHTKPGGLAQKLAFQHRSGKI</sequence>
<name>A0AAF0T763_SOLVR</name>
<dbReference type="Pfam" id="PF08284">
    <property type="entry name" value="RVP_2"/>
    <property type="match status" value="1"/>
</dbReference>
<dbReference type="EMBL" id="CP133612">
    <property type="protein sequence ID" value="WMV07686.1"/>
    <property type="molecule type" value="Genomic_DNA"/>
</dbReference>
<keyword evidence="1" id="KW-0472">Membrane</keyword>
<proteinExistence type="predicted"/>
<dbReference type="SUPFAM" id="SSF56672">
    <property type="entry name" value="DNA/RNA polymerases"/>
    <property type="match status" value="1"/>
</dbReference>
<protein>
    <recommendedName>
        <fullName evidence="2">Integrase zinc-binding domain-containing protein</fullName>
    </recommendedName>
</protein>
<evidence type="ECO:0000259" key="2">
    <source>
        <dbReference type="Pfam" id="PF17921"/>
    </source>
</evidence>